<evidence type="ECO:0000259" key="2">
    <source>
        <dbReference type="Pfam" id="PF08241"/>
    </source>
</evidence>
<dbReference type="Pfam" id="PF08241">
    <property type="entry name" value="Methyltransf_11"/>
    <property type="match status" value="1"/>
</dbReference>
<dbReference type="SUPFAM" id="SSF53335">
    <property type="entry name" value="S-adenosyl-L-methionine-dependent methyltransferases"/>
    <property type="match status" value="1"/>
</dbReference>
<comment type="caution">
    <text evidence="3">The sequence shown here is derived from an EMBL/GenBank/DDBJ whole genome shotgun (WGS) entry which is preliminary data.</text>
</comment>
<dbReference type="OrthoDB" id="10027013at2759"/>
<dbReference type="PANTHER" id="PTHR44942">
    <property type="entry name" value="METHYLTRANSF_11 DOMAIN-CONTAINING PROTEIN"/>
    <property type="match status" value="1"/>
</dbReference>
<proteinExistence type="predicted"/>
<gene>
    <name evidence="3" type="ORF">ABOM_008361</name>
</gene>
<accession>A0A1F7ZSG3</accession>
<reference evidence="3 4" key="1">
    <citation type="journal article" date="2016" name="Genome Biol. Evol.">
        <title>Draft genome sequence of an aflatoxigenic Aspergillus species, A. bombycis.</title>
        <authorList>
            <person name="Moore G.G."/>
            <person name="Mack B.M."/>
            <person name="Beltz S.B."/>
            <person name="Gilbert M.K."/>
        </authorList>
    </citation>
    <scope>NUCLEOTIDE SEQUENCE [LARGE SCALE GENOMIC DNA]</scope>
    <source>
        <strain evidence="4">NRRL 26010</strain>
    </source>
</reference>
<dbReference type="STRING" id="109264.A0A1F7ZSG3"/>
<dbReference type="CDD" id="cd02440">
    <property type="entry name" value="AdoMet_MTases"/>
    <property type="match status" value="1"/>
</dbReference>
<evidence type="ECO:0000256" key="1">
    <source>
        <dbReference type="SAM" id="MobiDB-lite"/>
    </source>
</evidence>
<dbReference type="RefSeq" id="XP_022386127.1">
    <property type="nucleotide sequence ID" value="XM_022535490.1"/>
</dbReference>
<feature type="compositionally biased region" description="Low complexity" evidence="1">
    <location>
        <begin position="441"/>
        <end position="452"/>
    </location>
</feature>
<sequence length="452" mass="50558">MSHSKDPTFRNYNKSQATLYAESRRSYPDQLYDAIIRHHTETGGRFDSLLDVGCGHGNATRDLARLFDTVVGVDPSPQMINTARELGGDTSSGKPIRFAVEAAEKCSSVEGVEGGVDLLISAMAAHWFSMPEFWVEAAKAVRPEGTVALWTCASLYCHPSTPNATAVQNALYRLEREILKPFELPGNKLSADLYDDLLLPWLLSSPVPSFRKADFIRLEWGRDGILSEEDDFLIGKDTTLHELEKSLGTASMVTRWREANLDLVNTEDDCVKCTMREIWKALGEEVDLRAQSAIERMGNLVSEENFENASFIFFVKDNIVCVQTHEPLGGHDIILFELRDKIKGEVRWHRDRGYDAISMLDTKPYWFRFQLFHIRVPMGTPAATLTYESLQDLQVHHSFKGSLESELYSLTLDSGAVIEGEFLESTATKTEDVVGDGIWNPPDDVGGPVDDG</sequence>
<evidence type="ECO:0000313" key="3">
    <source>
        <dbReference type="EMBL" id="OGM42410.1"/>
    </source>
</evidence>
<dbReference type="GO" id="GO:0008757">
    <property type="term" value="F:S-adenosylmethionine-dependent methyltransferase activity"/>
    <property type="evidence" value="ECO:0007669"/>
    <property type="project" value="InterPro"/>
</dbReference>
<dbReference type="InterPro" id="IPR013216">
    <property type="entry name" value="Methyltransf_11"/>
</dbReference>
<evidence type="ECO:0000313" key="4">
    <source>
        <dbReference type="Proteomes" id="UP000179179"/>
    </source>
</evidence>
<dbReference type="EMBL" id="LYCR01000090">
    <property type="protein sequence ID" value="OGM42410.1"/>
    <property type="molecule type" value="Genomic_DNA"/>
</dbReference>
<feature type="region of interest" description="Disordered" evidence="1">
    <location>
        <begin position="433"/>
        <end position="452"/>
    </location>
</feature>
<feature type="domain" description="Methyltransferase type 11" evidence="2">
    <location>
        <begin position="50"/>
        <end position="148"/>
    </location>
</feature>
<dbReference type="InterPro" id="IPR029063">
    <property type="entry name" value="SAM-dependent_MTases_sf"/>
</dbReference>
<name>A0A1F7ZSG3_9EURO</name>
<dbReference type="Gene3D" id="3.40.50.150">
    <property type="entry name" value="Vaccinia Virus protein VP39"/>
    <property type="match status" value="1"/>
</dbReference>
<dbReference type="PANTHER" id="PTHR44942:SF10">
    <property type="entry name" value="METHYLTRANSFERASE TYPE 11 DOMAIN-CONTAINING PROTEIN"/>
    <property type="match status" value="1"/>
</dbReference>
<dbReference type="InterPro" id="IPR051052">
    <property type="entry name" value="Diverse_substrate_MTase"/>
</dbReference>
<dbReference type="Proteomes" id="UP000179179">
    <property type="component" value="Unassembled WGS sequence"/>
</dbReference>
<protein>
    <recommendedName>
        <fullName evidence="2">Methyltransferase type 11 domain-containing protein</fullName>
    </recommendedName>
</protein>
<dbReference type="AlphaFoldDB" id="A0A1F7ZSG3"/>
<keyword evidence="4" id="KW-1185">Reference proteome</keyword>
<dbReference type="GeneID" id="34451751"/>
<organism evidence="3 4">
    <name type="scientific">Aspergillus bombycis</name>
    <dbReference type="NCBI Taxonomy" id="109264"/>
    <lineage>
        <taxon>Eukaryota</taxon>
        <taxon>Fungi</taxon>
        <taxon>Dikarya</taxon>
        <taxon>Ascomycota</taxon>
        <taxon>Pezizomycotina</taxon>
        <taxon>Eurotiomycetes</taxon>
        <taxon>Eurotiomycetidae</taxon>
        <taxon>Eurotiales</taxon>
        <taxon>Aspergillaceae</taxon>
        <taxon>Aspergillus</taxon>
    </lineage>
</organism>